<evidence type="ECO:0000313" key="3">
    <source>
        <dbReference type="Proteomes" id="UP000250462"/>
    </source>
</evidence>
<dbReference type="RefSeq" id="WP_112258390.1">
    <property type="nucleotide sequence ID" value="NZ_QMIG01000009.1"/>
</dbReference>
<keyword evidence="1" id="KW-1133">Transmembrane helix</keyword>
<keyword evidence="3" id="KW-1185">Reference proteome</keyword>
<dbReference type="EMBL" id="QMIG01000009">
    <property type="protein sequence ID" value="RAW14196.1"/>
    <property type="molecule type" value="Genomic_DNA"/>
</dbReference>
<protein>
    <submittedName>
        <fullName evidence="2">Uncharacterized protein</fullName>
    </submittedName>
</protein>
<keyword evidence="1" id="KW-0812">Transmembrane</keyword>
<organism evidence="2 3">
    <name type="scientific">Phytoactinopolyspora halophila</name>
    <dbReference type="NCBI Taxonomy" id="1981511"/>
    <lineage>
        <taxon>Bacteria</taxon>
        <taxon>Bacillati</taxon>
        <taxon>Actinomycetota</taxon>
        <taxon>Actinomycetes</taxon>
        <taxon>Jiangellales</taxon>
        <taxon>Jiangellaceae</taxon>
        <taxon>Phytoactinopolyspora</taxon>
    </lineage>
</organism>
<comment type="caution">
    <text evidence="2">The sequence shown here is derived from an EMBL/GenBank/DDBJ whole genome shotgun (WGS) entry which is preliminary data.</text>
</comment>
<keyword evidence="1" id="KW-0472">Membrane</keyword>
<feature type="transmembrane region" description="Helical" evidence="1">
    <location>
        <begin position="12"/>
        <end position="35"/>
    </location>
</feature>
<dbReference type="AlphaFoldDB" id="A0A329QPU9"/>
<evidence type="ECO:0000256" key="1">
    <source>
        <dbReference type="SAM" id="Phobius"/>
    </source>
</evidence>
<evidence type="ECO:0000313" key="2">
    <source>
        <dbReference type="EMBL" id="RAW14196.1"/>
    </source>
</evidence>
<proteinExistence type="predicted"/>
<dbReference type="Proteomes" id="UP000250462">
    <property type="component" value="Unassembled WGS sequence"/>
</dbReference>
<gene>
    <name evidence="2" type="ORF">DPM12_11095</name>
</gene>
<sequence length="91" mass="9571">MEGTDRIRWHRGTLITTMVAVLGIVIGLVAGILIGRASAPLPESCREAVRAAESVAAAIEEEWATASAAVDATQRALDDSDLPELAAECLR</sequence>
<reference evidence="2 3" key="1">
    <citation type="submission" date="2018-06" db="EMBL/GenBank/DDBJ databases">
        <title>Phytoactinopolyspora halophila sp. nov., a novel halophilic actinomycete isolated from a saline soil in China.</title>
        <authorList>
            <person name="Tang S.-K."/>
        </authorList>
    </citation>
    <scope>NUCLEOTIDE SEQUENCE [LARGE SCALE GENOMIC DNA]</scope>
    <source>
        <strain evidence="2 3">YIM 96934</strain>
    </source>
</reference>
<accession>A0A329QPU9</accession>
<name>A0A329QPU9_9ACTN</name>